<dbReference type="GO" id="GO:0042602">
    <property type="term" value="F:riboflavin reductase (NADPH) activity"/>
    <property type="evidence" value="ECO:0007669"/>
    <property type="project" value="TreeGrafter"/>
</dbReference>
<evidence type="ECO:0000313" key="3">
    <source>
        <dbReference type="EMBL" id="MEJ8573578.1"/>
    </source>
</evidence>
<name>A0AAW9RTB3_9HYPH</name>
<dbReference type="InterPro" id="IPR002563">
    <property type="entry name" value="Flavin_Rdtase-like_dom"/>
</dbReference>
<evidence type="ECO:0000313" key="4">
    <source>
        <dbReference type="Proteomes" id="UP001378188"/>
    </source>
</evidence>
<dbReference type="SUPFAM" id="SSF50475">
    <property type="entry name" value="FMN-binding split barrel"/>
    <property type="match status" value="1"/>
</dbReference>
<dbReference type="Proteomes" id="UP001378188">
    <property type="component" value="Unassembled WGS sequence"/>
</dbReference>
<keyword evidence="1 3" id="KW-0560">Oxidoreductase</keyword>
<organism evidence="3 4">
    <name type="scientific">Microbaculum marinum</name>
    <dbReference type="NCBI Taxonomy" id="1764581"/>
    <lineage>
        <taxon>Bacteria</taxon>
        <taxon>Pseudomonadati</taxon>
        <taxon>Pseudomonadota</taxon>
        <taxon>Alphaproteobacteria</taxon>
        <taxon>Hyphomicrobiales</taxon>
        <taxon>Tepidamorphaceae</taxon>
        <taxon>Microbaculum</taxon>
    </lineage>
</organism>
<dbReference type="AlphaFoldDB" id="A0AAW9RTB3"/>
<reference evidence="3 4" key="1">
    <citation type="submission" date="2024-02" db="EMBL/GenBank/DDBJ databases">
        <title>Genome analysis and characterization of Microbaculum marinisediminis sp. nov., isolated from marine sediment.</title>
        <authorList>
            <person name="Du Z.-J."/>
            <person name="Ye Y.-Q."/>
            <person name="Zhang Z.-R."/>
            <person name="Yuan S.-M."/>
            <person name="Zhang X.-Y."/>
        </authorList>
    </citation>
    <scope>NUCLEOTIDE SEQUENCE [LARGE SCALE GENOMIC DNA]</scope>
    <source>
        <strain evidence="3 4">SDUM1044001</strain>
    </source>
</reference>
<dbReference type="EMBL" id="JAZHOF010000008">
    <property type="protein sequence ID" value="MEJ8573578.1"/>
    <property type="molecule type" value="Genomic_DNA"/>
</dbReference>
<dbReference type="Pfam" id="PF01613">
    <property type="entry name" value="Flavin_Reduct"/>
    <property type="match status" value="1"/>
</dbReference>
<protein>
    <submittedName>
        <fullName evidence="3">Flavin reductase family protein</fullName>
        <ecNumber evidence="3">1.-.-.-</ecNumber>
    </submittedName>
</protein>
<comment type="caution">
    <text evidence="3">The sequence shown here is derived from an EMBL/GenBank/DDBJ whole genome shotgun (WGS) entry which is preliminary data.</text>
</comment>
<dbReference type="SMART" id="SM00903">
    <property type="entry name" value="Flavin_Reduct"/>
    <property type="match status" value="1"/>
</dbReference>
<accession>A0AAW9RTB3</accession>
<evidence type="ECO:0000259" key="2">
    <source>
        <dbReference type="SMART" id="SM00903"/>
    </source>
</evidence>
<keyword evidence="4" id="KW-1185">Reference proteome</keyword>
<dbReference type="InterPro" id="IPR012349">
    <property type="entry name" value="Split_barrel_FMN-bd"/>
</dbReference>
<dbReference type="PANTHER" id="PTHR30466">
    <property type="entry name" value="FLAVIN REDUCTASE"/>
    <property type="match status" value="1"/>
</dbReference>
<proteinExistence type="predicted"/>
<feature type="domain" description="Flavin reductase like" evidence="2">
    <location>
        <begin position="24"/>
        <end position="170"/>
    </location>
</feature>
<dbReference type="GO" id="GO:0010181">
    <property type="term" value="F:FMN binding"/>
    <property type="evidence" value="ECO:0007669"/>
    <property type="project" value="InterPro"/>
</dbReference>
<evidence type="ECO:0000256" key="1">
    <source>
        <dbReference type="ARBA" id="ARBA00023002"/>
    </source>
</evidence>
<gene>
    <name evidence="3" type="ORF">V3328_18960</name>
</gene>
<dbReference type="Gene3D" id="2.30.110.10">
    <property type="entry name" value="Electron Transport, Fmn-binding Protein, Chain A"/>
    <property type="match status" value="1"/>
</dbReference>
<sequence>MTATSAHAEGAEVAEIASLFRDAMRTVTGTVMLVTARDADGGWRGMAATAFSSVSLDPPACLVCINRGSSVHPALIETGRFCVNVMHLDHHELMPSFTKPEFRAFRFSSGEWECGGEGLPFLVGAQSNVFCTVRQSVPVGTHDVLIGAVFAVRTRADHDPLLYGNGAYLRQGLL</sequence>
<dbReference type="PANTHER" id="PTHR30466:SF1">
    <property type="entry name" value="FMN REDUCTASE (NADH) RUTF"/>
    <property type="match status" value="1"/>
</dbReference>
<dbReference type="RefSeq" id="WP_340331281.1">
    <property type="nucleotide sequence ID" value="NZ_JAZHOF010000008.1"/>
</dbReference>
<dbReference type="InterPro" id="IPR050268">
    <property type="entry name" value="NADH-dep_flavin_reductase"/>
</dbReference>
<dbReference type="EC" id="1.-.-.-" evidence="3"/>